<comment type="similarity">
    <text evidence="1">Belongs to the peptidase M20A family.</text>
</comment>
<evidence type="ECO:0000256" key="2">
    <source>
        <dbReference type="ARBA" id="ARBA00022670"/>
    </source>
</evidence>
<keyword evidence="4" id="KW-0378">Hydrolase</keyword>
<organism evidence="8 9">
    <name type="scientific">Algoriphagus jejuensis</name>
    <dbReference type="NCBI Taxonomy" id="419934"/>
    <lineage>
        <taxon>Bacteria</taxon>
        <taxon>Pseudomonadati</taxon>
        <taxon>Bacteroidota</taxon>
        <taxon>Cytophagia</taxon>
        <taxon>Cytophagales</taxon>
        <taxon>Cyclobacteriaceae</taxon>
        <taxon>Algoriphagus</taxon>
    </lineage>
</organism>
<dbReference type="PANTHER" id="PTHR45962:SF1">
    <property type="entry name" value="N-FATTY-ACYL-AMINO ACID SYNTHASE_HYDROLASE PM20D1"/>
    <property type="match status" value="1"/>
</dbReference>
<keyword evidence="5" id="KW-0862">Zinc</keyword>
<keyword evidence="6" id="KW-1133">Transmembrane helix</keyword>
<dbReference type="PANTHER" id="PTHR45962">
    <property type="entry name" value="N-FATTY-ACYL-AMINO ACID SYNTHASE/HYDROLASE PM20D1"/>
    <property type="match status" value="1"/>
</dbReference>
<evidence type="ECO:0000256" key="5">
    <source>
        <dbReference type="ARBA" id="ARBA00022833"/>
    </source>
</evidence>
<keyword evidence="6" id="KW-0472">Membrane</keyword>
<name>A0ABP3Y8K1_9BACT</name>
<dbReference type="Gene3D" id="3.30.70.360">
    <property type="match status" value="1"/>
</dbReference>
<protein>
    <submittedName>
        <fullName evidence="8">M20 family peptidase</fullName>
    </submittedName>
</protein>
<keyword evidence="9" id="KW-1185">Reference proteome</keyword>
<evidence type="ECO:0000256" key="6">
    <source>
        <dbReference type="SAM" id="Phobius"/>
    </source>
</evidence>
<gene>
    <name evidence="8" type="ORF">GCM10009119_01520</name>
</gene>
<comment type="caution">
    <text evidence="8">The sequence shown here is derived from an EMBL/GenBank/DDBJ whole genome shotgun (WGS) entry which is preliminary data.</text>
</comment>
<dbReference type="SUPFAM" id="SSF55031">
    <property type="entry name" value="Bacterial exopeptidase dimerisation domain"/>
    <property type="match status" value="1"/>
</dbReference>
<proteinExistence type="inferred from homology"/>
<dbReference type="Proteomes" id="UP001500469">
    <property type="component" value="Unassembled WGS sequence"/>
</dbReference>
<dbReference type="InterPro" id="IPR036264">
    <property type="entry name" value="Bact_exopeptidase_dim_dom"/>
</dbReference>
<feature type="domain" description="Peptidase M20 dimerisation" evidence="7">
    <location>
        <begin position="239"/>
        <end position="375"/>
    </location>
</feature>
<evidence type="ECO:0000313" key="9">
    <source>
        <dbReference type="Proteomes" id="UP001500469"/>
    </source>
</evidence>
<dbReference type="RefSeq" id="WP_343847880.1">
    <property type="nucleotide sequence ID" value="NZ_BAAAFI010000001.1"/>
</dbReference>
<dbReference type="EMBL" id="BAAAFI010000001">
    <property type="protein sequence ID" value="GAA0877184.1"/>
    <property type="molecule type" value="Genomic_DNA"/>
</dbReference>
<evidence type="ECO:0000259" key="7">
    <source>
        <dbReference type="Pfam" id="PF07687"/>
    </source>
</evidence>
<keyword evidence="6" id="KW-0812">Transmembrane</keyword>
<keyword evidence="2" id="KW-0645">Protease</keyword>
<reference evidence="9" key="1">
    <citation type="journal article" date="2019" name="Int. J. Syst. Evol. Microbiol.">
        <title>The Global Catalogue of Microorganisms (GCM) 10K type strain sequencing project: providing services to taxonomists for standard genome sequencing and annotation.</title>
        <authorList>
            <consortium name="The Broad Institute Genomics Platform"/>
            <consortium name="The Broad Institute Genome Sequencing Center for Infectious Disease"/>
            <person name="Wu L."/>
            <person name="Ma J."/>
        </authorList>
    </citation>
    <scope>NUCLEOTIDE SEQUENCE [LARGE SCALE GENOMIC DNA]</scope>
    <source>
        <strain evidence="9">JCM 16112</strain>
    </source>
</reference>
<evidence type="ECO:0000256" key="1">
    <source>
        <dbReference type="ARBA" id="ARBA00006247"/>
    </source>
</evidence>
<evidence type="ECO:0000313" key="8">
    <source>
        <dbReference type="EMBL" id="GAA0877184.1"/>
    </source>
</evidence>
<dbReference type="InterPro" id="IPR047177">
    <property type="entry name" value="Pept_M20A"/>
</dbReference>
<dbReference type="SUPFAM" id="SSF53187">
    <property type="entry name" value="Zn-dependent exopeptidases"/>
    <property type="match status" value="1"/>
</dbReference>
<dbReference type="InterPro" id="IPR011650">
    <property type="entry name" value="Peptidase_M20_dimer"/>
</dbReference>
<evidence type="ECO:0000256" key="4">
    <source>
        <dbReference type="ARBA" id="ARBA00022801"/>
    </source>
</evidence>
<evidence type="ECO:0000256" key="3">
    <source>
        <dbReference type="ARBA" id="ARBA00022723"/>
    </source>
</evidence>
<dbReference type="Pfam" id="PF01546">
    <property type="entry name" value="Peptidase_M20"/>
    <property type="match status" value="1"/>
</dbReference>
<dbReference type="Gene3D" id="3.40.630.10">
    <property type="entry name" value="Zn peptidases"/>
    <property type="match status" value="1"/>
</dbReference>
<feature type="transmembrane region" description="Helical" evidence="6">
    <location>
        <begin position="7"/>
        <end position="27"/>
    </location>
</feature>
<dbReference type="InterPro" id="IPR002933">
    <property type="entry name" value="Peptidase_M20"/>
</dbReference>
<accession>A0ABP3Y8K1</accession>
<dbReference type="Pfam" id="PF07687">
    <property type="entry name" value="M20_dimer"/>
    <property type="match status" value="1"/>
</dbReference>
<sequence>MKLIRKIFLTILALALILVIVVLFNTLRLNSKQVDPQPIELVSISDEVFLNLSKAVQFQTISFSEEAIPDSAAFNGFHAFLAEAFPLVHEKMTLTKINEYSLLYKWDGSDSSKKPIILMSHQDVVPVDVPTLEMWEASPFEGKITADHIVGRGTMDDKSSLMALLEGAEMLLKEGFAPVQTIYFAFGHDEEVGGAKGAGKIAEYLAQQGVQAAFTLDEGGMIAEGMVPGIDQPVSMINVAEKGFASFRLIVETKGGHSSAPPRENTIGMLAQAIVDLENNQLPYRMADPVQYQIDYLGPEMPFVQKMAFANTWLLKGQILEALNSHTTTAPTIIGGGVKNNVIPTVAEATINFRILPGETIESVQAHIENIVSDKIRVEPAGHLTNPSPASPIDSEAYKLLESTIRSVFPNSVVVPGLIGGGTDARHFYGISDGVYRYYPLRISPDAMTRFHGIDEKITKDNYKEIIQFTYQLMRKFNEEV</sequence>
<keyword evidence="3" id="KW-0479">Metal-binding</keyword>
<dbReference type="Gene3D" id="1.10.150.900">
    <property type="match status" value="1"/>
</dbReference>